<feature type="compositionally biased region" description="Low complexity" evidence="1">
    <location>
        <begin position="48"/>
        <end position="57"/>
    </location>
</feature>
<evidence type="ECO:0000256" key="1">
    <source>
        <dbReference type="SAM" id="MobiDB-lite"/>
    </source>
</evidence>
<dbReference type="EMBL" id="SRPS01000150">
    <property type="protein sequence ID" value="KAG5965547.1"/>
    <property type="molecule type" value="Genomic_DNA"/>
</dbReference>
<feature type="compositionally biased region" description="Pro residues" evidence="1">
    <location>
        <begin position="58"/>
        <end position="77"/>
    </location>
</feature>
<comment type="caution">
    <text evidence="2">The sequence shown here is derived from an EMBL/GenBank/DDBJ whole genome shotgun (WGS) entry which is preliminary data.</text>
</comment>
<evidence type="ECO:0000313" key="2">
    <source>
        <dbReference type="EMBL" id="KAG5965547.1"/>
    </source>
</evidence>
<sequence length="624" mass="69849">MAPASKTRRKGCVTGNASIVNFFKPIARAPLGPSTPPPDNPQEPPAVSSPISILSISPSPPPPTSPPRDLPSTPTRPPRTEICASDDENSGGSDSETSLEDLSRILGHARNVASVPQKSSHIGFTTPKAKRTALHFHASPLAILPKHKFDLKALAKDAQYDDATKESYRRIQQAVSVDLDKKNNTPPGPSATETTITGIVKEKGGQEQDARKVLRAVQRYEGPQSQDWYLFFEQAYRPDPLPKAPSLPHDSPWGLLTQGRAASREQHLVLGVPQTLLRKMGGLPDSLFEWMLESLCLEQHSVVTRQEYCNMISSCPTQIDRLLTVERIRQLFILLGARDLDRSKSELRVVNLDHSHEPYEDRDWSCLRSFISLLGLVADQLPVESAMFAAQTLVQLALDKVLMYNIDILHAFEHTLQKLTAAIPSSLSWDTFCFETSVLLHGIKSRNIIATTLLCIPISSHRTHNLRRRIAVSALFQNDALAKHDPEDIITLRSIIDLLDDGAFAIKPSTDFSELRANIILLDMAVDDGSVIPFNDRAEENIFNDEVDELAGRLREIWRKTNDAGMKLTRTEAKSLVELVQQRLLHSVRTRKKAKKSIFDYQKKEDPFLPQQREYMQKFVQKKV</sequence>
<feature type="compositionally biased region" description="Pro residues" evidence="1">
    <location>
        <begin position="33"/>
        <end position="44"/>
    </location>
</feature>
<evidence type="ECO:0000313" key="3">
    <source>
        <dbReference type="Proteomes" id="UP000784919"/>
    </source>
</evidence>
<dbReference type="OrthoDB" id="5350396at2759"/>
<organism evidence="2 3">
    <name type="scientific">Claviceps arundinis</name>
    <dbReference type="NCBI Taxonomy" id="1623583"/>
    <lineage>
        <taxon>Eukaryota</taxon>
        <taxon>Fungi</taxon>
        <taxon>Dikarya</taxon>
        <taxon>Ascomycota</taxon>
        <taxon>Pezizomycotina</taxon>
        <taxon>Sordariomycetes</taxon>
        <taxon>Hypocreomycetidae</taxon>
        <taxon>Hypocreales</taxon>
        <taxon>Clavicipitaceae</taxon>
        <taxon>Claviceps</taxon>
    </lineage>
</organism>
<protein>
    <submittedName>
        <fullName evidence="2">Uncharacterized protein</fullName>
    </submittedName>
</protein>
<feature type="region of interest" description="Disordered" evidence="1">
    <location>
        <begin position="27"/>
        <end position="98"/>
    </location>
</feature>
<accession>A0A9P7MQ43</accession>
<dbReference type="AlphaFoldDB" id="A0A9P7MQ43"/>
<proteinExistence type="predicted"/>
<gene>
    <name evidence="2" type="ORF">E4U56_001748</name>
</gene>
<name>A0A9P7MQ43_9HYPO</name>
<reference evidence="2" key="1">
    <citation type="journal article" date="2020" name="bioRxiv">
        <title>Whole genome comparisons of ergot fungi reveals the divergence and evolution of species within the genus Claviceps are the result of varying mechanisms driving genome evolution and host range expansion.</title>
        <authorList>
            <person name="Wyka S.A."/>
            <person name="Mondo S.J."/>
            <person name="Liu M."/>
            <person name="Dettman J."/>
            <person name="Nalam V."/>
            <person name="Broders K.D."/>
        </authorList>
    </citation>
    <scope>NUCLEOTIDE SEQUENCE</scope>
    <source>
        <strain evidence="2">CCC 1102</strain>
    </source>
</reference>
<dbReference type="Proteomes" id="UP000784919">
    <property type="component" value="Unassembled WGS sequence"/>
</dbReference>